<dbReference type="Gene3D" id="3.30.70.270">
    <property type="match status" value="1"/>
</dbReference>
<evidence type="ECO:0000256" key="10">
    <source>
        <dbReference type="ARBA" id="ARBA00023125"/>
    </source>
</evidence>
<dbReference type="InterPro" id="IPR024728">
    <property type="entry name" value="PolY_HhH_motif"/>
</dbReference>
<dbReference type="RefSeq" id="WP_057780995.1">
    <property type="nucleotide sequence ID" value="NZ_AYYY01000063.1"/>
</dbReference>
<dbReference type="CDD" id="cd03586">
    <property type="entry name" value="PolY_Pol_IV_kappa"/>
    <property type="match status" value="1"/>
</dbReference>
<keyword evidence="8 13" id="KW-0460">Magnesium</keyword>
<keyword evidence="4 13" id="KW-0548">Nucleotidyltransferase</keyword>
<dbReference type="InterPro" id="IPR022880">
    <property type="entry name" value="DNApol_IV"/>
</dbReference>
<dbReference type="Pfam" id="PF11798">
    <property type="entry name" value="IMS_HHH"/>
    <property type="match status" value="1"/>
</dbReference>
<keyword evidence="13" id="KW-0963">Cytoplasm</keyword>
<dbReference type="PANTHER" id="PTHR11076">
    <property type="entry name" value="DNA REPAIR POLYMERASE UMUC / TRANSFERASE FAMILY MEMBER"/>
    <property type="match status" value="1"/>
</dbReference>
<comment type="cofactor">
    <cofactor evidence="13">
        <name>Mg(2+)</name>
        <dbReference type="ChEBI" id="CHEBI:18420"/>
    </cofactor>
    <text evidence="13">Binds 2 magnesium ions per subunit.</text>
</comment>
<evidence type="ECO:0000313" key="16">
    <source>
        <dbReference type="Proteomes" id="UP000051733"/>
    </source>
</evidence>
<dbReference type="GO" id="GO:0042276">
    <property type="term" value="P:error-prone translesion synthesis"/>
    <property type="evidence" value="ECO:0007669"/>
    <property type="project" value="TreeGrafter"/>
</dbReference>
<dbReference type="EMBL" id="AYYY01000063">
    <property type="protein sequence ID" value="KRM60617.1"/>
    <property type="molecule type" value="Genomic_DNA"/>
</dbReference>
<keyword evidence="2 13" id="KW-0515">Mutator protein</keyword>
<comment type="subunit">
    <text evidence="13">Monomer.</text>
</comment>
<comment type="subcellular location">
    <subcellularLocation>
        <location evidence="13">Cytoplasm</location>
    </subcellularLocation>
</comment>
<dbReference type="PANTHER" id="PTHR11076:SF33">
    <property type="entry name" value="DNA POLYMERASE KAPPA"/>
    <property type="match status" value="1"/>
</dbReference>
<dbReference type="Gene3D" id="3.40.1170.60">
    <property type="match status" value="1"/>
</dbReference>
<dbReference type="GO" id="GO:0009432">
    <property type="term" value="P:SOS response"/>
    <property type="evidence" value="ECO:0007669"/>
    <property type="project" value="TreeGrafter"/>
</dbReference>
<evidence type="ECO:0000256" key="2">
    <source>
        <dbReference type="ARBA" id="ARBA00022457"/>
    </source>
</evidence>
<comment type="similarity">
    <text evidence="1 13">Belongs to the DNA polymerase type-Y family.</text>
</comment>
<evidence type="ECO:0000256" key="1">
    <source>
        <dbReference type="ARBA" id="ARBA00010945"/>
    </source>
</evidence>
<organism evidence="15 16">
    <name type="scientific">Paucilactobacillus vaccinostercus DSM 20634</name>
    <dbReference type="NCBI Taxonomy" id="1423813"/>
    <lineage>
        <taxon>Bacteria</taxon>
        <taxon>Bacillati</taxon>
        <taxon>Bacillota</taxon>
        <taxon>Bacilli</taxon>
        <taxon>Lactobacillales</taxon>
        <taxon>Lactobacillaceae</taxon>
        <taxon>Paucilactobacillus</taxon>
    </lineage>
</organism>
<protein>
    <recommendedName>
        <fullName evidence="13">DNA polymerase IV</fullName>
        <shortName evidence="13">Pol IV</shortName>
        <ecNumber evidence="13">2.7.7.7</ecNumber>
    </recommendedName>
</protein>
<dbReference type="InterPro" id="IPR001126">
    <property type="entry name" value="UmuC"/>
</dbReference>
<evidence type="ECO:0000256" key="3">
    <source>
        <dbReference type="ARBA" id="ARBA00022679"/>
    </source>
</evidence>
<evidence type="ECO:0000256" key="13">
    <source>
        <dbReference type="HAMAP-Rule" id="MF_01113"/>
    </source>
</evidence>
<dbReference type="GO" id="GO:0005829">
    <property type="term" value="C:cytosol"/>
    <property type="evidence" value="ECO:0007669"/>
    <property type="project" value="TreeGrafter"/>
</dbReference>
<gene>
    <name evidence="13" type="primary">dinB</name>
    <name evidence="15" type="ORF">FC26_GL000708</name>
</gene>
<dbReference type="InterPro" id="IPR043128">
    <property type="entry name" value="Rev_trsase/Diguanyl_cyclase"/>
</dbReference>
<keyword evidence="5 13" id="KW-0235">DNA replication</keyword>
<evidence type="ECO:0000256" key="9">
    <source>
        <dbReference type="ARBA" id="ARBA00022932"/>
    </source>
</evidence>
<dbReference type="AlphaFoldDB" id="A0A0R2AA08"/>
<dbReference type="InterPro" id="IPR043502">
    <property type="entry name" value="DNA/RNA_pol_sf"/>
</dbReference>
<dbReference type="Pfam" id="PF00817">
    <property type="entry name" value="IMS"/>
    <property type="match status" value="1"/>
</dbReference>
<feature type="active site" evidence="13">
    <location>
        <position position="120"/>
    </location>
</feature>
<dbReference type="PROSITE" id="PS50173">
    <property type="entry name" value="UMUC"/>
    <property type="match status" value="1"/>
</dbReference>
<name>A0A0R2AA08_9LACO</name>
<dbReference type="FunFam" id="3.30.1490.100:FF:000004">
    <property type="entry name" value="DNA polymerase IV"/>
    <property type="match status" value="1"/>
</dbReference>
<proteinExistence type="inferred from homology"/>
<evidence type="ECO:0000256" key="5">
    <source>
        <dbReference type="ARBA" id="ARBA00022705"/>
    </source>
</evidence>
<dbReference type="SUPFAM" id="SSF56672">
    <property type="entry name" value="DNA/RNA polymerases"/>
    <property type="match status" value="1"/>
</dbReference>
<dbReference type="GO" id="GO:0006281">
    <property type="term" value="P:DNA repair"/>
    <property type="evidence" value="ECO:0007669"/>
    <property type="project" value="UniProtKB-UniRule"/>
</dbReference>
<feature type="site" description="Substrate discrimination" evidence="13">
    <location>
        <position position="26"/>
    </location>
</feature>
<keyword evidence="9 13" id="KW-0239">DNA-directed DNA polymerase</keyword>
<feature type="domain" description="UmuC" evidence="14">
    <location>
        <begin position="17"/>
        <end position="201"/>
    </location>
</feature>
<evidence type="ECO:0000256" key="8">
    <source>
        <dbReference type="ARBA" id="ARBA00022842"/>
    </source>
</evidence>
<keyword evidence="11 13" id="KW-0234">DNA repair</keyword>
<evidence type="ECO:0000256" key="12">
    <source>
        <dbReference type="ARBA" id="ARBA00049244"/>
    </source>
</evidence>
<dbReference type="Proteomes" id="UP000051733">
    <property type="component" value="Unassembled WGS sequence"/>
</dbReference>
<keyword evidence="16" id="KW-1185">Reference proteome</keyword>
<feature type="binding site" evidence="13">
    <location>
        <position position="119"/>
    </location>
    <ligand>
        <name>Mg(2+)</name>
        <dbReference type="ChEBI" id="CHEBI:18420"/>
    </ligand>
</feature>
<dbReference type="GO" id="GO:0006261">
    <property type="term" value="P:DNA-templated DNA replication"/>
    <property type="evidence" value="ECO:0007669"/>
    <property type="project" value="UniProtKB-UniRule"/>
</dbReference>
<dbReference type="InterPro" id="IPR050116">
    <property type="entry name" value="DNA_polymerase-Y"/>
</dbReference>
<evidence type="ECO:0000256" key="4">
    <source>
        <dbReference type="ARBA" id="ARBA00022695"/>
    </source>
</evidence>
<comment type="catalytic activity">
    <reaction evidence="12 13">
        <text>DNA(n) + a 2'-deoxyribonucleoside 5'-triphosphate = DNA(n+1) + diphosphate</text>
        <dbReference type="Rhea" id="RHEA:22508"/>
        <dbReference type="Rhea" id="RHEA-COMP:17339"/>
        <dbReference type="Rhea" id="RHEA-COMP:17340"/>
        <dbReference type="ChEBI" id="CHEBI:33019"/>
        <dbReference type="ChEBI" id="CHEBI:61560"/>
        <dbReference type="ChEBI" id="CHEBI:173112"/>
        <dbReference type="EC" id="2.7.7.7"/>
    </reaction>
</comment>
<feature type="binding site" evidence="13">
    <location>
        <position position="21"/>
    </location>
    <ligand>
        <name>Mg(2+)</name>
        <dbReference type="ChEBI" id="CHEBI:18420"/>
    </ligand>
</feature>
<evidence type="ECO:0000259" key="14">
    <source>
        <dbReference type="PROSITE" id="PS50173"/>
    </source>
</evidence>
<dbReference type="GO" id="GO:0000287">
    <property type="term" value="F:magnesium ion binding"/>
    <property type="evidence" value="ECO:0007669"/>
    <property type="project" value="UniProtKB-UniRule"/>
</dbReference>
<evidence type="ECO:0000256" key="11">
    <source>
        <dbReference type="ARBA" id="ARBA00023204"/>
    </source>
</evidence>
<keyword evidence="7 13" id="KW-0227">DNA damage</keyword>
<dbReference type="EC" id="2.7.7.7" evidence="13"/>
<dbReference type="Gene3D" id="1.10.150.20">
    <property type="entry name" value="5' to 3' exonuclease, C-terminal subdomain"/>
    <property type="match status" value="1"/>
</dbReference>
<accession>A0A0R2AA08</accession>
<comment type="caution">
    <text evidence="15">The sequence shown here is derived from an EMBL/GenBank/DDBJ whole genome shotgun (WGS) entry which is preliminary data.</text>
</comment>
<dbReference type="OrthoDB" id="9808813at2"/>
<evidence type="ECO:0000256" key="6">
    <source>
        <dbReference type="ARBA" id="ARBA00022723"/>
    </source>
</evidence>
<dbReference type="GO" id="GO:0003887">
    <property type="term" value="F:DNA-directed DNA polymerase activity"/>
    <property type="evidence" value="ECO:0007669"/>
    <property type="project" value="UniProtKB-UniRule"/>
</dbReference>
<dbReference type="STRING" id="1423813.FC26_GL000708"/>
<dbReference type="Pfam" id="PF11799">
    <property type="entry name" value="IMS_C"/>
    <property type="match status" value="1"/>
</dbReference>
<dbReference type="InterPro" id="IPR017961">
    <property type="entry name" value="DNA_pol_Y-fam_little_finger"/>
</dbReference>
<evidence type="ECO:0000313" key="15">
    <source>
        <dbReference type="EMBL" id="KRM60617.1"/>
    </source>
</evidence>
<comment type="function">
    <text evidence="13">Poorly processive, error-prone DNA polymerase involved in untargeted mutagenesis. Copies undamaged DNA at stalled replication forks, which arise in vivo from mismatched or misaligned primer ends. These misaligned primers can be extended by PolIV. Exhibits no 3'-5' exonuclease (proofreading) activity. May be involved in translesional synthesis, in conjunction with the beta clamp from PolIII.</text>
</comment>
<dbReference type="InterPro" id="IPR036775">
    <property type="entry name" value="DNA_pol_Y-fam_lit_finger_sf"/>
</dbReference>
<dbReference type="PATRIC" id="fig|1423813.3.peg.719"/>
<keyword evidence="3 13" id="KW-0808">Transferase</keyword>
<sequence length="375" mass="42813">MKAFMQSALKVDASRQIVHIDMDAFYASVEMRDHPQWRRQPLVIAHDPRLNGGHGVVATANYVARQAGVHSAMSAQEALKLAPNAVFKTPDFAHYRQVSDQIHAIFHRYTDKIESVALDEAYLDVTDNKLGISSAVQLAHELQAQIYDEVQLTCSTGISYNKFLAKLASDYCKPVGVTIVMPDDVHDFLMRLPIEKFRGVGKKTVPKMHELNIMNGQDLYDQSENGLMQAFGKLGYQLYRRVRGIDDRPVAYQRDRKSIGKERTYNHVLIADSEIDQQLRYLARLVAQTLTKHQKHGQTVVLKVRYQDFTTLTKRLTQVEYFENDPEVLYQAALTLQEQLNRGEQPIRLLGITVTNLVALEFENLTLPLWRNDKS</sequence>
<reference evidence="15 16" key="1">
    <citation type="journal article" date="2015" name="Genome Announc.">
        <title>Expanding the biotechnology potential of lactobacilli through comparative genomics of 213 strains and associated genera.</title>
        <authorList>
            <person name="Sun Z."/>
            <person name="Harris H.M."/>
            <person name="McCann A."/>
            <person name="Guo C."/>
            <person name="Argimon S."/>
            <person name="Zhang W."/>
            <person name="Yang X."/>
            <person name="Jeffery I.B."/>
            <person name="Cooney J.C."/>
            <person name="Kagawa T.F."/>
            <person name="Liu W."/>
            <person name="Song Y."/>
            <person name="Salvetti E."/>
            <person name="Wrobel A."/>
            <person name="Rasinkangas P."/>
            <person name="Parkhill J."/>
            <person name="Rea M.C."/>
            <person name="O'Sullivan O."/>
            <person name="Ritari J."/>
            <person name="Douillard F.P."/>
            <person name="Paul Ross R."/>
            <person name="Yang R."/>
            <person name="Briner A.E."/>
            <person name="Felis G.E."/>
            <person name="de Vos W.M."/>
            <person name="Barrangou R."/>
            <person name="Klaenhammer T.R."/>
            <person name="Caufield P.W."/>
            <person name="Cui Y."/>
            <person name="Zhang H."/>
            <person name="O'Toole P.W."/>
        </authorList>
    </citation>
    <scope>NUCLEOTIDE SEQUENCE [LARGE SCALE GENOMIC DNA]</scope>
    <source>
        <strain evidence="15 16">DSM 20634</strain>
    </source>
</reference>
<keyword evidence="10 13" id="KW-0238">DNA-binding</keyword>
<dbReference type="HAMAP" id="MF_01113">
    <property type="entry name" value="DNApol_IV"/>
    <property type="match status" value="1"/>
</dbReference>
<keyword evidence="6 13" id="KW-0479">Metal-binding</keyword>
<dbReference type="GO" id="GO:0003684">
    <property type="term" value="F:damaged DNA binding"/>
    <property type="evidence" value="ECO:0007669"/>
    <property type="project" value="InterPro"/>
</dbReference>
<evidence type="ECO:0000256" key="7">
    <source>
        <dbReference type="ARBA" id="ARBA00022763"/>
    </source>
</evidence>
<dbReference type="SUPFAM" id="SSF100879">
    <property type="entry name" value="Lesion bypass DNA polymerase (Y-family), little finger domain"/>
    <property type="match status" value="1"/>
</dbReference>
<dbReference type="Gene3D" id="3.30.1490.100">
    <property type="entry name" value="DNA polymerase, Y-family, little finger domain"/>
    <property type="match status" value="1"/>
</dbReference>
<dbReference type="NCBIfam" id="NF002677">
    <property type="entry name" value="PRK02406.1"/>
    <property type="match status" value="1"/>
</dbReference>